<reference evidence="13" key="2">
    <citation type="submission" date="2017-06" db="EMBL/GenBank/DDBJ databases">
        <title>The pomegranate genome and the genomics of punicalagin biosynthesis.</title>
        <authorList>
            <person name="Xu C."/>
        </authorList>
    </citation>
    <scope>NUCLEOTIDE SEQUENCE [LARGE SCALE GENOMIC DNA]</scope>
    <source>
        <tissue evidence="13">Fresh leaf</tissue>
    </source>
</reference>
<evidence type="ECO:0000256" key="9">
    <source>
        <dbReference type="ARBA" id="ARBA00023136"/>
    </source>
</evidence>
<comment type="function">
    <text evidence="10">Serine protease involved in intramembrane proteolysis.</text>
</comment>
<dbReference type="SUPFAM" id="SSF144091">
    <property type="entry name" value="Rhomboid-like"/>
    <property type="match status" value="1"/>
</dbReference>
<keyword evidence="4 10" id="KW-0645">Protease</keyword>
<keyword evidence="7 10" id="KW-0720">Serine protease</keyword>
<keyword evidence="9 10" id="KW-0472">Membrane</keyword>
<evidence type="ECO:0000256" key="1">
    <source>
        <dbReference type="ARBA" id="ARBA00000156"/>
    </source>
</evidence>
<evidence type="ECO:0000256" key="11">
    <source>
        <dbReference type="SAM" id="MobiDB-lite"/>
    </source>
</evidence>
<comment type="subcellular location">
    <subcellularLocation>
        <location evidence="2 10">Membrane</location>
        <topology evidence="2 10">Multi-pass membrane protein</topology>
    </subcellularLocation>
</comment>
<evidence type="ECO:0000259" key="12">
    <source>
        <dbReference type="Pfam" id="PF01694"/>
    </source>
</evidence>
<evidence type="ECO:0000313" key="14">
    <source>
        <dbReference type="Proteomes" id="UP000197138"/>
    </source>
</evidence>
<feature type="domain" description="Peptidase S54 rhomboid" evidence="12">
    <location>
        <begin position="119"/>
        <end position="255"/>
    </location>
</feature>
<keyword evidence="8 10" id="KW-1133">Transmembrane helix</keyword>
<dbReference type="EMBL" id="MTKT01005826">
    <property type="protein sequence ID" value="OWM63961.1"/>
    <property type="molecule type" value="Genomic_DNA"/>
</dbReference>
<feature type="transmembrane region" description="Helical" evidence="10">
    <location>
        <begin position="183"/>
        <end position="206"/>
    </location>
</feature>
<dbReference type="FunFam" id="1.20.1540.10:FF:000019">
    <property type="entry name" value="RHOMBOID-like protein"/>
    <property type="match status" value="1"/>
</dbReference>
<feature type="transmembrane region" description="Helical" evidence="10">
    <location>
        <begin position="213"/>
        <end position="232"/>
    </location>
</feature>
<keyword evidence="6 10" id="KW-0378">Hydrolase</keyword>
<evidence type="ECO:0000256" key="2">
    <source>
        <dbReference type="ARBA" id="ARBA00004141"/>
    </source>
</evidence>
<evidence type="ECO:0000256" key="7">
    <source>
        <dbReference type="ARBA" id="ARBA00022825"/>
    </source>
</evidence>
<evidence type="ECO:0000256" key="8">
    <source>
        <dbReference type="ARBA" id="ARBA00022989"/>
    </source>
</evidence>
<dbReference type="Gene3D" id="1.20.1540.10">
    <property type="entry name" value="Rhomboid-like"/>
    <property type="match status" value="1"/>
</dbReference>
<dbReference type="GO" id="GO:0005794">
    <property type="term" value="C:Golgi apparatus"/>
    <property type="evidence" value="ECO:0007669"/>
    <property type="project" value="UniProtKB-ARBA"/>
</dbReference>
<evidence type="ECO:0000313" key="15">
    <source>
        <dbReference type="Proteomes" id="UP000515151"/>
    </source>
</evidence>
<feature type="region of interest" description="Disordered" evidence="11">
    <location>
        <begin position="1"/>
        <end position="22"/>
    </location>
</feature>
<dbReference type="Proteomes" id="UP000197138">
    <property type="component" value="Unassembled WGS sequence"/>
</dbReference>
<evidence type="ECO:0000256" key="4">
    <source>
        <dbReference type="ARBA" id="ARBA00022670"/>
    </source>
</evidence>
<dbReference type="GeneID" id="116203415"/>
<reference evidence="16" key="4">
    <citation type="submission" date="2025-04" db="UniProtKB">
        <authorList>
            <consortium name="RefSeq"/>
        </authorList>
    </citation>
    <scope>IDENTIFICATION</scope>
    <source>
        <tissue evidence="16">Leaf</tissue>
    </source>
</reference>
<evidence type="ECO:0000256" key="6">
    <source>
        <dbReference type="ARBA" id="ARBA00022801"/>
    </source>
</evidence>
<protein>
    <recommendedName>
        <fullName evidence="10">RHOMBOID-like protein</fullName>
        <ecNumber evidence="10">3.4.21.105</ecNumber>
    </recommendedName>
</protein>
<evidence type="ECO:0000256" key="3">
    <source>
        <dbReference type="ARBA" id="ARBA00009045"/>
    </source>
</evidence>
<dbReference type="PANTHER" id="PTHR22936">
    <property type="entry name" value="RHOMBOID-RELATED"/>
    <property type="match status" value="1"/>
</dbReference>
<keyword evidence="5 10" id="KW-0812">Transmembrane</keyword>
<reference evidence="14" key="1">
    <citation type="journal article" date="2017" name="Plant J.">
        <title>The pomegranate (Punica granatum L.) genome and the genomics of punicalagin biosynthesis.</title>
        <authorList>
            <person name="Qin G."/>
            <person name="Xu C."/>
            <person name="Ming R."/>
            <person name="Tang H."/>
            <person name="Guyot R."/>
            <person name="Kramer E.M."/>
            <person name="Hu Y."/>
            <person name="Yi X."/>
            <person name="Qi Y."/>
            <person name="Xu X."/>
            <person name="Gao Z."/>
            <person name="Pan H."/>
            <person name="Jian J."/>
            <person name="Tian Y."/>
            <person name="Yue Z."/>
            <person name="Xu Y."/>
        </authorList>
    </citation>
    <scope>NUCLEOTIDE SEQUENCE [LARGE SCALE GENOMIC DNA]</scope>
    <source>
        <strain evidence="14">cv. Dabenzi</strain>
    </source>
</reference>
<dbReference type="Pfam" id="PF01694">
    <property type="entry name" value="Rhomboid"/>
    <property type="match status" value="1"/>
</dbReference>
<sequence length="332" mass="36571">MSARDLERGGSSGPKPRAPGGVAGYPYSTGQYYSAESSERQWTSWLVPMFVVANVAMFVITMFVNNCPKNNFGFQGGCVARFLGRLSFQPLSENPLLGPSSLTLQKMGALAWSKVVHEHQGWRLITCIWLHAGVVHVFANMFCLVFIGIRLEQQFGFARVGAIYLLSGFGGSVLSSLFNQTSISVGASGALFGLLGAMLSELITNWTIYTNKVAALATLLFIIVLNLAIGILPHVDNFAHIGGFLTGFLMGFVLLLRPQFGWVERQYRPADVRVKSKHKPYQYALWLIALVLLIVGFVVGLVMLFRGVNGNEKCSWCHYLSCVPTSKWKCDQ</sequence>
<name>A0A218VVC0_PUNGR</name>
<comment type="catalytic activity">
    <reaction evidence="1 10">
        <text>Cleaves type-1 transmembrane domains using a catalytic dyad composed of serine and histidine that are contributed by different transmembrane domains.</text>
        <dbReference type="EC" id="3.4.21.105"/>
    </reaction>
</comment>
<dbReference type="InterPro" id="IPR035952">
    <property type="entry name" value="Rhomboid-like_sf"/>
</dbReference>
<dbReference type="GO" id="GO:0004252">
    <property type="term" value="F:serine-type endopeptidase activity"/>
    <property type="evidence" value="ECO:0007669"/>
    <property type="project" value="InterPro"/>
</dbReference>
<organism evidence="13 14">
    <name type="scientific">Punica granatum</name>
    <name type="common">Pomegranate</name>
    <dbReference type="NCBI Taxonomy" id="22663"/>
    <lineage>
        <taxon>Eukaryota</taxon>
        <taxon>Viridiplantae</taxon>
        <taxon>Streptophyta</taxon>
        <taxon>Embryophyta</taxon>
        <taxon>Tracheophyta</taxon>
        <taxon>Spermatophyta</taxon>
        <taxon>Magnoliopsida</taxon>
        <taxon>eudicotyledons</taxon>
        <taxon>Gunneridae</taxon>
        <taxon>Pentapetalae</taxon>
        <taxon>rosids</taxon>
        <taxon>malvids</taxon>
        <taxon>Myrtales</taxon>
        <taxon>Lythraceae</taxon>
        <taxon>Punica</taxon>
    </lineage>
</organism>
<dbReference type="InterPro" id="IPR002610">
    <property type="entry name" value="Peptidase_S54_rhomboid-like"/>
</dbReference>
<dbReference type="PANTHER" id="PTHR22936:SF69">
    <property type="entry name" value="RHOMBOID-LIKE PROTEIN"/>
    <property type="match status" value="1"/>
</dbReference>
<feature type="transmembrane region" description="Helical" evidence="10">
    <location>
        <begin position="238"/>
        <end position="256"/>
    </location>
</feature>
<dbReference type="GO" id="GO:0016020">
    <property type="term" value="C:membrane"/>
    <property type="evidence" value="ECO:0007669"/>
    <property type="project" value="UniProtKB-SubCell"/>
</dbReference>
<gene>
    <name evidence="16" type="primary">LOC116203415</name>
    <name evidence="13" type="ORF">CDL15_Pgr006187</name>
</gene>
<evidence type="ECO:0000256" key="5">
    <source>
        <dbReference type="ARBA" id="ARBA00022692"/>
    </source>
</evidence>
<dbReference type="EC" id="3.4.21.105" evidence="10"/>
<proteinExistence type="inferred from homology"/>
<feature type="transmembrane region" description="Helical" evidence="10">
    <location>
        <begin position="45"/>
        <end position="64"/>
    </location>
</feature>
<dbReference type="GO" id="GO:0006508">
    <property type="term" value="P:proteolysis"/>
    <property type="evidence" value="ECO:0007669"/>
    <property type="project" value="UniProtKB-KW"/>
</dbReference>
<dbReference type="InterPro" id="IPR022764">
    <property type="entry name" value="Peptidase_S54_rhomboid_dom"/>
</dbReference>
<reference evidence="15" key="3">
    <citation type="journal article" date="2020" name="Plant Biotechnol. J.">
        <title>The pomegranate (Punica granatum L.) draft genome dissects genetic divergence between soft- and hard-seeded cultivars.</title>
        <authorList>
            <person name="Luo X."/>
            <person name="Li H."/>
            <person name="Wu Z."/>
            <person name="Yao W."/>
            <person name="Zhao P."/>
            <person name="Cao D."/>
            <person name="Yu H."/>
            <person name="Li K."/>
            <person name="Poudel K."/>
            <person name="Zhao D."/>
            <person name="Zhang F."/>
            <person name="Xia X."/>
            <person name="Chen L."/>
            <person name="Wang Q."/>
            <person name="Jing D."/>
            <person name="Cao S."/>
        </authorList>
    </citation>
    <scope>NUCLEOTIDE SEQUENCE [LARGE SCALE GENOMIC DNA]</scope>
</reference>
<feature type="transmembrane region" description="Helical" evidence="10">
    <location>
        <begin position="156"/>
        <end position="177"/>
    </location>
</feature>
<dbReference type="AlphaFoldDB" id="A0A218VVC0"/>
<feature type="transmembrane region" description="Helical" evidence="10">
    <location>
        <begin position="128"/>
        <end position="149"/>
    </location>
</feature>
<feature type="transmembrane region" description="Helical" evidence="10">
    <location>
        <begin position="283"/>
        <end position="305"/>
    </location>
</feature>
<accession>A0A218VVC0</accession>
<comment type="similarity">
    <text evidence="3 10">Belongs to the peptidase S54 family.</text>
</comment>
<dbReference type="RefSeq" id="XP_031390979.1">
    <property type="nucleotide sequence ID" value="XM_031535119.1"/>
</dbReference>
<evidence type="ECO:0000313" key="16">
    <source>
        <dbReference type="RefSeq" id="XP_031390979.1"/>
    </source>
</evidence>
<dbReference type="Proteomes" id="UP000515151">
    <property type="component" value="Chromosome 4"/>
</dbReference>
<dbReference type="OrthoDB" id="418595at2759"/>
<keyword evidence="15" id="KW-1185">Reference proteome</keyword>
<evidence type="ECO:0000313" key="13">
    <source>
        <dbReference type="EMBL" id="OWM63961.1"/>
    </source>
</evidence>
<evidence type="ECO:0000256" key="10">
    <source>
        <dbReference type="RuleBase" id="RU362115"/>
    </source>
</evidence>